<gene>
    <name evidence="2" type="ORF">AAL_04320</name>
</gene>
<proteinExistence type="predicted"/>
<evidence type="ECO:0000313" key="2">
    <source>
        <dbReference type="EMBL" id="KZZ96024.1"/>
    </source>
</evidence>
<reference evidence="2 3" key="1">
    <citation type="journal article" date="2016" name="Genome Biol. Evol.">
        <title>Divergent and convergent evolution of fungal pathogenicity.</title>
        <authorList>
            <person name="Shang Y."/>
            <person name="Xiao G."/>
            <person name="Zheng P."/>
            <person name="Cen K."/>
            <person name="Zhan S."/>
            <person name="Wang C."/>
        </authorList>
    </citation>
    <scope>NUCLEOTIDE SEQUENCE [LARGE SCALE GENOMIC DNA]</scope>
    <source>
        <strain evidence="2 3">RCEF 2490</strain>
    </source>
</reference>
<organism evidence="2 3">
    <name type="scientific">Moelleriella libera RCEF 2490</name>
    <dbReference type="NCBI Taxonomy" id="1081109"/>
    <lineage>
        <taxon>Eukaryota</taxon>
        <taxon>Fungi</taxon>
        <taxon>Dikarya</taxon>
        <taxon>Ascomycota</taxon>
        <taxon>Pezizomycotina</taxon>
        <taxon>Sordariomycetes</taxon>
        <taxon>Hypocreomycetidae</taxon>
        <taxon>Hypocreales</taxon>
        <taxon>Clavicipitaceae</taxon>
        <taxon>Moelleriella</taxon>
    </lineage>
</organism>
<name>A0A168C1D4_9HYPO</name>
<feature type="region of interest" description="Disordered" evidence="1">
    <location>
        <begin position="1"/>
        <end position="36"/>
    </location>
</feature>
<dbReference type="Proteomes" id="UP000078544">
    <property type="component" value="Unassembled WGS sequence"/>
</dbReference>
<feature type="compositionally biased region" description="Basic and acidic residues" evidence="1">
    <location>
        <begin position="9"/>
        <end position="20"/>
    </location>
</feature>
<keyword evidence="3" id="KW-1185">Reference proteome</keyword>
<dbReference type="EMBL" id="AZGY01000008">
    <property type="protein sequence ID" value="KZZ96024.1"/>
    <property type="molecule type" value="Genomic_DNA"/>
</dbReference>
<comment type="caution">
    <text evidence="2">The sequence shown here is derived from an EMBL/GenBank/DDBJ whole genome shotgun (WGS) entry which is preliminary data.</text>
</comment>
<sequence length="72" mass="7689">MQYFGATADESRVQKSRDSEIEFSGRSAESDASNLFPAQSGAAGKLAKGVLAQCQDGRVNLPKKVPSDWAID</sequence>
<accession>A0A168C1D4</accession>
<evidence type="ECO:0000313" key="3">
    <source>
        <dbReference type="Proteomes" id="UP000078544"/>
    </source>
</evidence>
<protein>
    <submittedName>
        <fullName evidence="2">Uncharacterized protein</fullName>
    </submittedName>
</protein>
<dbReference type="AlphaFoldDB" id="A0A168C1D4"/>
<evidence type="ECO:0000256" key="1">
    <source>
        <dbReference type="SAM" id="MobiDB-lite"/>
    </source>
</evidence>